<evidence type="ECO:0000256" key="1">
    <source>
        <dbReference type="ARBA" id="ARBA00006471"/>
    </source>
</evidence>
<keyword evidence="2 4" id="KW-0689">Ribosomal protein</keyword>
<dbReference type="GO" id="GO:0003735">
    <property type="term" value="F:structural constituent of ribosome"/>
    <property type="evidence" value="ECO:0007669"/>
    <property type="project" value="InterPro"/>
</dbReference>
<geneLocation type="chloroplast" evidence="6"/>
<dbReference type="PROSITE" id="PS00053">
    <property type="entry name" value="RIBOSOMAL_S8"/>
    <property type="match status" value="1"/>
</dbReference>
<dbReference type="AlphaFoldDB" id="A0A977PJ97"/>
<comment type="function">
    <text evidence="4">One of the primary rRNA binding proteins, it binds directly to 16S rRNA central domain where it helps coordinate assembly of the platform of the 30S subunit.</text>
</comment>
<keyword evidence="6" id="KW-0150">Chloroplast</keyword>
<reference evidence="6" key="2">
    <citation type="journal article" date="2022" name="Mol. Phylogenet. Evol.">
        <title>Maturyoshka: A maturase inside a maturase, and other peculiarities of the novel chloroplast genomes of marine euglenophytes.</title>
        <authorList>
            <person name="Maciszewski K."/>
            <person name="Dabbagh N."/>
            <person name="Preisfeld A."/>
            <person name="Karnkowska A."/>
        </authorList>
    </citation>
    <scope>NUCLEOTIDE SEQUENCE</scope>
</reference>
<dbReference type="InterPro" id="IPR035987">
    <property type="entry name" value="Ribosomal_uS8_sf"/>
</dbReference>
<keyword evidence="6" id="KW-0934">Plastid</keyword>
<dbReference type="GO" id="GO:0019843">
    <property type="term" value="F:rRNA binding"/>
    <property type="evidence" value="ECO:0007669"/>
    <property type="project" value="UniProtKB-UniRule"/>
</dbReference>
<evidence type="ECO:0000256" key="3">
    <source>
        <dbReference type="ARBA" id="ARBA00023274"/>
    </source>
</evidence>
<dbReference type="PANTHER" id="PTHR11758">
    <property type="entry name" value="40S RIBOSOMAL PROTEIN S15A"/>
    <property type="match status" value="1"/>
</dbReference>
<proteinExistence type="inferred from homology"/>
<dbReference type="NCBIfam" id="NF001109">
    <property type="entry name" value="PRK00136.1"/>
    <property type="match status" value="1"/>
</dbReference>
<dbReference type="SUPFAM" id="SSF56047">
    <property type="entry name" value="Ribosomal protein S8"/>
    <property type="match status" value="1"/>
</dbReference>
<comment type="subcellular location">
    <subcellularLocation>
        <location evidence="4">Plastid</location>
        <location evidence="4">Chloroplast</location>
    </subcellularLocation>
</comment>
<comment type="subunit">
    <text evidence="4">Part of the 30S ribosomal subunit.</text>
</comment>
<evidence type="ECO:0000256" key="4">
    <source>
        <dbReference type="HAMAP-Rule" id="MF_01302"/>
    </source>
</evidence>
<dbReference type="GO" id="GO:0006412">
    <property type="term" value="P:translation"/>
    <property type="evidence" value="ECO:0007669"/>
    <property type="project" value="UniProtKB-UniRule"/>
</dbReference>
<dbReference type="EMBL" id="OK136183">
    <property type="protein sequence ID" value="UXD06268.1"/>
    <property type="molecule type" value="Genomic_DNA"/>
</dbReference>
<dbReference type="InterPro" id="IPR000630">
    <property type="entry name" value="Ribosomal_uS8"/>
</dbReference>
<dbReference type="Gene3D" id="3.30.1490.10">
    <property type="match status" value="1"/>
</dbReference>
<dbReference type="GO" id="GO:0005840">
    <property type="term" value="C:ribosome"/>
    <property type="evidence" value="ECO:0007669"/>
    <property type="project" value="UniProtKB-KW"/>
</dbReference>
<dbReference type="GO" id="GO:1990904">
    <property type="term" value="C:ribonucleoprotein complex"/>
    <property type="evidence" value="ECO:0007669"/>
    <property type="project" value="UniProtKB-KW"/>
</dbReference>
<comment type="similarity">
    <text evidence="1 4 5">Belongs to the universal ribosomal protein uS8 family.</text>
</comment>
<dbReference type="Pfam" id="PF00410">
    <property type="entry name" value="Ribosomal_S8"/>
    <property type="match status" value="1"/>
</dbReference>
<dbReference type="GO" id="GO:0009507">
    <property type="term" value="C:chloroplast"/>
    <property type="evidence" value="ECO:0007669"/>
    <property type="project" value="UniProtKB-SubCell"/>
</dbReference>
<keyword evidence="4" id="KW-0694">RNA-binding</keyword>
<name>A0A977PJ97_9EUGL</name>
<keyword evidence="4" id="KW-0699">rRNA-binding</keyword>
<evidence type="ECO:0000313" key="6">
    <source>
        <dbReference type="EMBL" id="UXD06268.1"/>
    </source>
</evidence>
<dbReference type="InterPro" id="IPR047863">
    <property type="entry name" value="Ribosomal_uS8_CS"/>
</dbReference>
<sequence>MVSDTVSDMILRIRNANLIKNQYVFIPKTTLTINIAKILMEEGFIEAFRMQEVYSKGKSISQLCIFLKYKGLKKKPYITALKRISKPGLRVYVSQKRIPRVLNGVGIAILSTTQGIMTDRTARSNKIGGEVLCYIW</sequence>
<accession>A0A977PJ97</accession>
<dbReference type="HAMAP" id="MF_01302_B">
    <property type="entry name" value="Ribosomal_uS8_B"/>
    <property type="match status" value="1"/>
</dbReference>
<dbReference type="Gene3D" id="3.30.1370.30">
    <property type="match status" value="1"/>
</dbReference>
<evidence type="ECO:0000256" key="5">
    <source>
        <dbReference type="RuleBase" id="RU003660"/>
    </source>
</evidence>
<gene>
    <name evidence="4" type="primary">rps8</name>
</gene>
<organism evidence="6">
    <name type="scientific">Eutreptia sp. CCAC 1914B</name>
    <dbReference type="NCBI Taxonomy" id="2979827"/>
    <lineage>
        <taxon>Eukaryota</taxon>
        <taxon>Discoba</taxon>
        <taxon>Euglenozoa</taxon>
        <taxon>Euglenida</taxon>
        <taxon>Spirocuta</taxon>
        <taxon>Euglenophyceae</taxon>
        <taxon>Eutreptiales</taxon>
        <taxon>Eutreptiaceae</taxon>
        <taxon>Eutreptia</taxon>
    </lineage>
</organism>
<evidence type="ECO:0000256" key="2">
    <source>
        <dbReference type="ARBA" id="ARBA00022980"/>
    </source>
</evidence>
<reference evidence="6" key="1">
    <citation type="submission" date="2021-09" db="EMBL/GenBank/DDBJ databases">
        <authorList>
            <person name="Maciszewski K."/>
            <person name="Dabbagh N."/>
            <person name="Preisfeld A."/>
            <person name="Karnkowska A."/>
        </authorList>
    </citation>
    <scope>NUCLEOTIDE SEQUENCE</scope>
</reference>
<protein>
    <recommendedName>
        <fullName evidence="4">Small ribosomal subunit protein uS8c</fullName>
    </recommendedName>
</protein>
<keyword evidence="3 4" id="KW-0687">Ribonucleoprotein</keyword>
<dbReference type="FunFam" id="3.30.1490.10:FF:000001">
    <property type="entry name" value="30S ribosomal protein S8"/>
    <property type="match status" value="1"/>
</dbReference>